<reference evidence="1 2" key="1">
    <citation type="submission" date="2022-05" db="EMBL/GenBank/DDBJ databases">
        <authorList>
            <consortium name="Genoscope - CEA"/>
            <person name="William W."/>
        </authorList>
    </citation>
    <scope>NUCLEOTIDE SEQUENCE [LARGE SCALE GENOMIC DNA]</scope>
</reference>
<evidence type="ECO:0000313" key="1">
    <source>
        <dbReference type="EMBL" id="CAH3168632.1"/>
    </source>
</evidence>
<sequence>MNCLLSVLQHVRFITDLRQASKVIPEGCPTMTATVKIYDIASKVHTKEFQRQEYECSVAELLTAIDWDKKDRGVGFWNDTMEFYQVLLEKLEVEMEVTVNCPVSPCNYLIVPASWEEGDSLTRLLEVVQTGVTKDIELSAAPRRVIKYRRLANVLAICLNRTVNAKVDIPLTLSEFSLSNPGELMPLYGSSANNVILWGAISHESGHYTSIVRITATSREWLVSHRASYKITAGASGKDKKDPPVYHIVPMGNPGTGKTTIGRLMAGTKACIERAEGSVLFVDEAYRLRVDSEKDYLDGSHAPR</sequence>
<gene>
    <name evidence="1" type="ORF">PEVE_00006582</name>
</gene>
<comment type="caution">
    <text evidence="1">The sequence shown here is derived from an EMBL/GenBank/DDBJ whole genome shotgun (WGS) entry which is preliminary data.</text>
</comment>
<proteinExistence type="predicted"/>
<name>A0ABN8QV86_9CNID</name>
<dbReference type="InterPro" id="IPR038765">
    <property type="entry name" value="Papain-like_cys_pep_sf"/>
</dbReference>
<dbReference type="CDD" id="cd02257">
    <property type="entry name" value="Peptidase_C19"/>
    <property type="match status" value="1"/>
</dbReference>
<accession>A0ABN8QV86</accession>
<protein>
    <recommendedName>
        <fullName evidence="3">ATPase AAA-type core domain-containing protein</fullName>
    </recommendedName>
</protein>
<dbReference type="SUPFAM" id="SSF54001">
    <property type="entry name" value="Cysteine proteinases"/>
    <property type="match status" value="1"/>
</dbReference>
<keyword evidence="2" id="KW-1185">Reference proteome</keyword>
<evidence type="ECO:0008006" key="3">
    <source>
        <dbReference type="Google" id="ProtNLM"/>
    </source>
</evidence>
<dbReference type="EMBL" id="CALNXI010001426">
    <property type="protein sequence ID" value="CAH3168632.1"/>
    <property type="molecule type" value="Genomic_DNA"/>
</dbReference>
<evidence type="ECO:0000313" key="2">
    <source>
        <dbReference type="Proteomes" id="UP001159427"/>
    </source>
</evidence>
<organism evidence="1 2">
    <name type="scientific">Porites evermanni</name>
    <dbReference type="NCBI Taxonomy" id="104178"/>
    <lineage>
        <taxon>Eukaryota</taxon>
        <taxon>Metazoa</taxon>
        <taxon>Cnidaria</taxon>
        <taxon>Anthozoa</taxon>
        <taxon>Hexacorallia</taxon>
        <taxon>Scleractinia</taxon>
        <taxon>Fungiina</taxon>
        <taxon>Poritidae</taxon>
        <taxon>Porites</taxon>
    </lineage>
</organism>
<dbReference type="SUPFAM" id="SSF52540">
    <property type="entry name" value="P-loop containing nucleoside triphosphate hydrolases"/>
    <property type="match status" value="1"/>
</dbReference>
<dbReference type="InterPro" id="IPR027417">
    <property type="entry name" value="P-loop_NTPase"/>
</dbReference>
<dbReference type="Proteomes" id="UP001159427">
    <property type="component" value="Unassembled WGS sequence"/>
</dbReference>